<dbReference type="InterPro" id="IPR040256">
    <property type="entry name" value="At4g02000-like"/>
</dbReference>
<evidence type="ECO:0000256" key="1">
    <source>
        <dbReference type="SAM" id="MobiDB-lite"/>
    </source>
</evidence>
<evidence type="ECO:0000313" key="3">
    <source>
        <dbReference type="EMBL" id="GJT14421.1"/>
    </source>
</evidence>
<accession>A0ABQ5BHW1</accession>
<protein>
    <submittedName>
        <fullName evidence="3">RNA-directed DNA polymerase, eukaryota, reverse transcriptase zinc-binding domain protein</fullName>
    </submittedName>
</protein>
<feature type="compositionally biased region" description="Basic and acidic residues" evidence="1">
    <location>
        <begin position="44"/>
        <end position="59"/>
    </location>
</feature>
<name>A0ABQ5BHW1_9ASTR</name>
<reference evidence="3" key="1">
    <citation type="journal article" date="2022" name="Int. J. Mol. Sci.">
        <title>Draft Genome of Tanacetum Coccineum: Genomic Comparison of Closely Related Tanacetum-Family Plants.</title>
        <authorList>
            <person name="Yamashiro T."/>
            <person name="Shiraishi A."/>
            <person name="Nakayama K."/>
            <person name="Satake H."/>
        </authorList>
    </citation>
    <scope>NUCLEOTIDE SEQUENCE</scope>
</reference>
<dbReference type="Proteomes" id="UP001151760">
    <property type="component" value="Unassembled WGS sequence"/>
</dbReference>
<proteinExistence type="predicted"/>
<reference evidence="3" key="2">
    <citation type="submission" date="2022-01" db="EMBL/GenBank/DDBJ databases">
        <authorList>
            <person name="Yamashiro T."/>
            <person name="Shiraishi A."/>
            <person name="Satake H."/>
            <person name="Nakayama K."/>
        </authorList>
    </citation>
    <scope>NUCLEOTIDE SEQUENCE</scope>
</reference>
<dbReference type="InterPro" id="IPR025558">
    <property type="entry name" value="DUF4283"/>
</dbReference>
<keyword evidence="3" id="KW-0808">Transferase</keyword>
<feature type="compositionally biased region" description="Basic and acidic residues" evidence="1">
    <location>
        <begin position="13"/>
        <end position="33"/>
    </location>
</feature>
<dbReference type="EMBL" id="BQNB010013311">
    <property type="protein sequence ID" value="GJT14421.1"/>
    <property type="molecule type" value="Genomic_DNA"/>
</dbReference>
<feature type="domain" description="DUF4283" evidence="2">
    <location>
        <begin position="130"/>
        <end position="165"/>
    </location>
</feature>
<evidence type="ECO:0000259" key="2">
    <source>
        <dbReference type="Pfam" id="PF14111"/>
    </source>
</evidence>
<feature type="compositionally biased region" description="Basic and acidic residues" evidence="1">
    <location>
        <begin position="256"/>
        <end position="278"/>
    </location>
</feature>
<sequence length="724" mass="82876">MSNGCEIDNGSDIGKKDCEEEVKDRHTMGKEDGVCDDQNSEESQNVHKKDVNKTPRDNDGNESNDSEINKEPEKENLECKDLKRSYVNIAKNSILDNKLTCIPTETDVDGSEFVIFDEEIVKEGSKKWEFTFKDEMRVQSVIRNGPWMVNGKPMFVQKWDPTVCLDRAEPNKLPFWVKLRNLPLEAWSNKGLSDIASRLETPLIMDKVTTDMCKMGTGRVGFARVLIEVEADKGLPDSIDILHKDGKNAVIGKKPRTVEEMEEMDKTKTRNNDGKDEFVPLNNRKKAENNANRKSNVIKDNEESSKTNGSMGENSSPSNKSNTGWVVQQDIIDSIRMSANKYSVLQDNDEGMEVNEKDLQDEESDVYEEIERSTSKDITVKFLMDFKIATWNIRVLGKALKQNAVRNLIVEERLEWNWSDNAHVMLCLVEVVSTKEKIYYCFIHAKNDRRLRRSLWNDLIRFKAMSNNSHMVLIGDLNVSLHLDDHSEGMSCITQDMEEFQDCANSLRMEDVCNTGLHYTWTKSLLNPSSGVLKKIDRVMGSEKFMDTYNKSYVVFLPYGISDHSPAVLTCSQILKTTPKSFRVILIKDPHNAQLRDSGVKLLKEYIVAIEDEEKLLLQKAKVEWLNDGDRNSAYFHKVLKGRVNRNMVEAICREDNTRYVGDQINDQDAMNMIKEISNEDIKDEMFVIDDNKAPGPDGFTTKFFKKSWNVVGDDVCKTIKECF</sequence>
<feature type="region of interest" description="Disordered" evidence="1">
    <location>
        <begin position="1"/>
        <end position="75"/>
    </location>
</feature>
<keyword evidence="3" id="KW-0548">Nucleotidyltransferase</keyword>
<feature type="compositionally biased region" description="Polar residues" evidence="1">
    <location>
        <begin position="306"/>
        <end position="324"/>
    </location>
</feature>
<feature type="region of interest" description="Disordered" evidence="1">
    <location>
        <begin position="253"/>
        <end position="324"/>
    </location>
</feature>
<organism evidence="3 4">
    <name type="scientific">Tanacetum coccineum</name>
    <dbReference type="NCBI Taxonomy" id="301880"/>
    <lineage>
        <taxon>Eukaryota</taxon>
        <taxon>Viridiplantae</taxon>
        <taxon>Streptophyta</taxon>
        <taxon>Embryophyta</taxon>
        <taxon>Tracheophyta</taxon>
        <taxon>Spermatophyta</taxon>
        <taxon>Magnoliopsida</taxon>
        <taxon>eudicotyledons</taxon>
        <taxon>Gunneridae</taxon>
        <taxon>Pentapetalae</taxon>
        <taxon>asterids</taxon>
        <taxon>campanulids</taxon>
        <taxon>Asterales</taxon>
        <taxon>Asteraceae</taxon>
        <taxon>Asteroideae</taxon>
        <taxon>Anthemideae</taxon>
        <taxon>Anthemidinae</taxon>
        <taxon>Tanacetum</taxon>
    </lineage>
</organism>
<dbReference type="SUPFAM" id="SSF56219">
    <property type="entry name" value="DNase I-like"/>
    <property type="match status" value="1"/>
</dbReference>
<keyword evidence="4" id="KW-1185">Reference proteome</keyword>
<dbReference type="PANTHER" id="PTHR31286">
    <property type="entry name" value="GLYCINE-RICH CELL WALL STRUCTURAL PROTEIN 1.8-LIKE"/>
    <property type="match status" value="1"/>
</dbReference>
<dbReference type="PANTHER" id="PTHR31286:SF180">
    <property type="entry name" value="OS10G0362600 PROTEIN"/>
    <property type="match status" value="1"/>
</dbReference>
<gene>
    <name evidence="3" type="ORF">Tco_0861463</name>
</gene>
<dbReference type="InterPro" id="IPR036691">
    <property type="entry name" value="Endo/exonu/phosph_ase_sf"/>
</dbReference>
<evidence type="ECO:0000313" key="4">
    <source>
        <dbReference type="Proteomes" id="UP001151760"/>
    </source>
</evidence>
<comment type="caution">
    <text evidence="3">The sequence shown here is derived from an EMBL/GenBank/DDBJ whole genome shotgun (WGS) entry which is preliminary data.</text>
</comment>
<keyword evidence="3" id="KW-0695">RNA-directed DNA polymerase</keyword>
<dbReference type="GO" id="GO:0003964">
    <property type="term" value="F:RNA-directed DNA polymerase activity"/>
    <property type="evidence" value="ECO:0007669"/>
    <property type="project" value="UniProtKB-KW"/>
</dbReference>
<dbReference type="Pfam" id="PF14111">
    <property type="entry name" value="DUF4283"/>
    <property type="match status" value="1"/>
</dbReference>
<dbReference type="Gene3D" id="3.60.10.10">
    <property type="entry name" value="Endonuclease/exonuclease/phosphatase"/>
    <property type="match status" value="1"/>
</dbReference>